<dbReference type="PRINTS" id="PR00344">
    <property type="entry name" value="BCTRLSENSOR"/>
</dbReference>
<dbReference type="GO" id="GO:0000155">
    <property type="term" value="F:phosphorelay sensor kinase activity"/>
    <property type="evidence" value="ECO:0007669"/>
    <property type="project" value="InterPro"/>
</dbReference>
<dbReference type="InterPro" id="IPR036890">
    <property type="entry name" value="HATPase_C_sf"/>
</dbReference>
<feature type="domain" description="Histidine kinase" evidence="14">
    <location>
        <begin position="130"/>
        <end position="345"/>
    </location>
</feature>
<dbReference type="InterPro" id="IPR000014">
    <property type="entry name" value="PAS"/>
</dbReference>
<dbReference type="Pfam" id="PF00512">
    <property type="entry name" value="HisKA"/>
    <property type="match status" value="1"/>
</dbReference>
<dbReference type="PROSITE" id="PS50109">
    <property type="entry name" value="HIS_KIN"/>
    <property type="match status" value="1"/>
</dbReference>
<dbReference type="Pfam" id="PF13188">
    <property type="entry name" value="PAS_8"/>
    <property type="match status" value="1"/>
</dbReference>
<evidence type="ECO:0000259" key="14">
    <source>
        <dbReference type="PROSITE" id="PS50109"/>
    </source>
</evidence>
<sequence>MYQRLLEHLSAAVLLLDGGLRVRWMNPAAEALLAVSLKRVHGTCLEPLEGIDGAISGVLCKARDELHPFTQREAVLTTGSGEVVTADFTVTPLSKEELLLEIEPRDRLMRISREEALIARQQTIKTLTRGLAHEIKNPLGGIRGAAQLLERDLPDPSLKEFTRVIVEEADRLRDLVDRMLGPNQPAHDALFNIHKVLERVRSLITAEHPQVRLVRNYDPSLPELQGDEARMIQAVLNIARNAVEAMGDAGTKAPRLTLRTRARRQFTLGTERHRLVCEVAIIDNGPGIPKSLRETLFFPMVSGRAEGSGLGLSIAQSILHKHQGLIECDSEPGATEFRLLVPLDAPPQRKEART</sequence>
<name>A0A328XHM4_9GAMM</name>
<comment type="function">
    <text evidence="10">Member of the two-component regulatory system NtrB/NtrC, which controls expression of the nitrogen-regulated (ntr) genes in response to nitrogen limitation. Under conditions of nitrogen limitation, NtrB autophosphorylates and transfers the phosphoryl group to NtrC. In the presence of nitrogen, acts as a phosphatase that dephosphorylates and inactivates NtrC.</text>
</comment>
<dbReference type="NCBIfam" id="NF008293">
    <property type="entry name" value="PRK11073.1"/>
    <property type="match status" value="1"/>
</dbReference>
<evidence type="ECO:0000256" key="2">
    <source>
        <dbReference type="ARBA" id="ARBA00012438"/>
    </source>
</evidence>
<evidence type="ECO:0000256" key="8">
    <source>
        <dbReference type="ARBA" id="ARBA00023012"/>
    </source>
</evidence>
<comment type="caution">
    <text evidence="15">The sequence shown here is derived from an EMBL/GenBank/DDBJ whole genome shotgun (WGS) entry which is preliminary data.</text>
</comment>
<dbReference type="Gene3D" id="3.30.565.10">
    <property type="entry name" value="Histidine kinase-like ATPase, C-terminal domain"/>
    <property type="match status" value="1"/>
</dbReference>
<dbReference type="PANTHER" id="PTHR43065">
    <property type="entry name" value="SENSOR HISTIDINE KINASE"/>
    <property type="match status" value="1"/>
</dbReference>
<dbReference type="InterPro" id="IPR003594">
    <property type="entry name" value="HATPase_dom"/>
</dbReference>
<reference evidence="15 16" key="1">
    <citation type="submission" date="2018-06" db="EMBL/GenBank/DDBJ databases">
        <title>Comparative analysis of microorganisms from saline springs in Andes Mountain Range, Colombia.</title>
        <authorList>
            <person name="Rubin E."/>
        </authorList>
    </citation>
    <scope>NUCLEOTIDE SEQUENCE [LARGE SCALE GENOMIC DNA]</scope>
    <source>
        <strain evidence="15 16">USBA-857</strain>
    </source>
</reference>
<dbReference type="GO" id="GO:0005524">
    <property type="term" value="F:ATP binding"/>
    <property type="evidence" value="ECO:0007669"/>
    <property type="project" value="UniProtKB-KW"/>
</dbReference>
<evidence type="ECO:0000256" key="11">
    <source>
        <dbReference type="ARBA" id="ARBA00039567"/>
    </source>
</evidence>
<dbReference type="SUPFAM" id="SSF55785">
    <property type="entry name" value="PYP-like sensor domain (PAS domain)"/>
    <property type="match status" value="1"/>
</dbReference>
<evidence type="ECO:0000313" key="15">
    <source>
        <dbReference type="EMBL" id="RAR58006.1"/>
    </source>
</evidence>
<dbReference type="Pfam" id="PF02518">
    <property type="entry name" value="HATPase_c"/>
    <property type="match status" value="1"/>
</dbReference>
<dbReference type="InterPro" id="IPR003661">
    <property type="entry name" value="HisK_dim/P_dom"/>
</dbReference>
<keyword evidence="9" id="KW-0535">Nitrogen fixation</keyword>
<keyword evidence="6 15" id="KW-0418">Kinase</keyword>
<evidence type="ECO:0000256" key="5">
    <source>
        <dbReference type="ARBA" id="ARBA00022741"/>
    </source>
</evidence>
<evidence type="ECO:0000256" key="1">
    <source>
        <dbReference type="ARBA" id="ARBA00000085"/>
    </source>
</evidence>
<keyword evidence="5" id="KW-0547">Nucleotide-binding</keyword>
<evidence type="ECO:0000256" key="13">
    <source>
        <dbReference type="ARBA" id="ARBA00043094"/>
    </source>
</evidence>
<protein>
    <recommendedName>
        <fullName evidence="11">Sensory histidine kinase/phosphatase NtrB</fullName>
        <ecNumber evidence="2">2.7.13.3</ecNumber>
    </recommendedName>
    <alternativeName>
        <fullName evidence="12">Nitrogen regulation protein NR(II)</fullName>
    </alternativeName>
    <alternativeName>
        <fullName evidence="13">Nitrogen regulator II</fullName>
    </alternativeName>
</protein>
<comment type="catalytic activity">
    <reaction evidence="1">
        <text>ATP + protein L-histidine = ADP + protein N-phospho-L-histidine.</text>
        <dbReference type="EC" id="2.7.13.3"/>
    </reaction>
</comment>
<proteinExistence type="predicted"/>
<evidence type="ECO:0000256" key="12">
    <source>
        <dbReference type="ARBA" id="ARBA00042313"/>
    </source>
</evidence>
<evidence type="ECO:0000256" key="4">
    <source>
        <dbReference type="ARBA" id="ARBA00022679"/>
    </source>
</evidence>
<dbReference type="SMART" id="SM00387">
    <property type="entry name" value="HATPase_c"/>
    <property type="match status" value="1"/>
</dbReference>
<keyword evidence="7" id="KW-0067">ATP-binding</keyword>
<evidence type="ECO:0000256" key="9">
    <source>
        <dbReference type="ARBA" id="ARBA00023231"/>
    </source>
</evidence>
<dbReference type="InterPro" id="IPR005467">
    <property type="entry name" value="His_kinase_dom"/>
</dbReference>
<dbReference type="EMBL" id="QLSX01000013">
    <property type="protein sequence ID" value="RAR58006.1"/>
    <property type="molecule type" value="Genomic_DNA"/>
</dbReference>
<evidence type="ECO:0000256" key="3">
    <source>
        <dbReference type="ARBA" id="ARBA00022553"/>
    </source>
</evidence>
<organism evidence="15 16">
    <name type="scientific">Onishia taeanensis</name>
    <dbReference type="NCBI Taxonomy" id="284577"/>
    <lineage>
        <taxon>Bacteria</taxon>
        <taxon>Pseudomonadati</taxon>
        <taxon>Pseudomonadota</taxon>
        <taxon>Gammaproteobacteria</taxon>
        <taxon>Oceanospirillales</taxon>
        <taxon>Halomonadaceae</taxon>
        <taxon>Onishia</taxon>
    </lineage>
</organism>
<keyword evidence="3" id="KW-0597">Phosphoprotein</keyword>
<dbReference type="InterPro" id="IPR036097">
    <property type="entry name" value="HisK_dim/P_sf"/>
</dbReference>
<dbReference type="InterPro" id="IPR004358">
    <property type="entry name" value="Sig_transdc_His_kin-like_C"/>
</dbReference>
<dbReference type="SMART" id="SM00388">
    <property type="entry name" value="HisKA"/>
    <property type="match status" value="1"/>
</dbReference>
<dbReference type="CDD" id="cd00082">
    <property type="entry name" value="HisKA"/>
    <property type="match status" value="1"/>
</dbReference>
<dbReference type="SUPFAM" id="SSF47384">
    <property type="entry name" value="Homodimeric domain of signal transducing histidine kinase"/>
    <property type="match status" value="1"/>
</dbReference>
<keyword evidence="4" id="KW-0808">Transferase</keyword>
<evidence type="ECO:0000256" key="10">
    <source>
        <dbReference type="ARBA" id="ARBA00037696"/>
    </source>
</evidence>
<gene>
    <name evidence="15" type="ORF">BCL93_11310</name>
</gene>
<dbReference type="OrthoDB" id="9789238at2"/>
<dbReference type="EC" id="2.7.13.3" evidence="2"/>
<accession>A0A328XHM4</accession>
<evidence type="ECO:0000313" key="16">
    <source>
        <dbReference type="Proteomes" id="UP000249700"/>
    </source>
</evidence>
<dbReference type="PANTHER" id="PTHR43065:SF16">
    <property type="entry name" value="SENSORY HISTIDINE KINASE_PHOSPHATASE NTRB"/>
    <property type="match status" value="1"/>
</dbReference>
<dbReference type="Gene3D" id="1.10.287.130">
    <property type="match status" value="1"/>
</dbReference>
<dbReference type="Proteomes" id="UP000249700">
    <property type="component" value="Unassembled WGS sequence"/>
</dbReference>
<evidence type="ECO:0000256" key="7">
    <source>
        <dbReference type="ARBA" id="ARBA00022840"/>
    </source>
</evidence>
<dbReference type="InterPro" id="IPR035965">
    <property type="entry name" value="PAS-like_dom_sf"/>
</dbReference>
<dbReference type="SUPFAM" id="SSF55874">
    <property type="entry name" value="ATPase domain of HSP90 chaperone/DNA topoisomerase II/histidine kinase"/>
    <property type="match status" value="1"/>
</dbReference>
<dbReference type="Gene3D" id="3.30.450.20">
    <property type="entry name" value="PAS domain"/>
    <property type="match status" value="1"/>
</dbReference>
<dbReference type="RefSeq" id="WP_112056110.1">
    <property type="nucleotide sequence ID" value="NZ_QLSX01000013.1"/>
</dbReference>
<keyword evidence="8" id="KW-0902">Two-component regulatory system</keyword>
<dbReference type="AlphaFoldDB" id="A0A328XHM4"/>
<evidence type="ECO:0000256" key="6">
    <source>
        <dbReference type="ARBA" id="ARBA00022777"/>
    </source>
</evidence>